<evidence type="ECO:0000313" key="1">
    <source>
        <dbReference type="EMBL" id="EKC50116.1"/>
    </source>
</evidence>
<dbReference type="InterPro" id="IPR011009">
    <property type="entry name" value="Kinase-like_dom_sf"/>
</dbReference>
<evidence type="ECO:0008006" key="2">
    <source>
        <dbReference type="Google" id="ProtNLM"/>
    </source>
</evidence>
<proteinExistence type="predicted"/>
<organism evidence="1">
    <name type="scientific">human gut metagenome</name>
    <dbReference type="NCBI Taxonomy" id="408170"/>
    <lineage>
        <taxon>unclassified sequences</taxon>
        <taxon>metagenomes</taxon>
        <taxon>organismal metagenomes</taxon>
    </lineage>
</organism>
<reference evidence="1" key="1">
    <citation type="journal article" date="2013" name="Environ. Microbiol.">
        <title>Microbiota from the distal guts of lean and obese adolescents exhibit partial functional redundancy besides clear differences in community structure.</title>
        <authorList>
            <person name="Ferrer M."/>
            <person name="Ruiz A."/>
            <person name="Lanza F."/>
            <person name="Haange S.B."/>
            <person name="Oberbach A."/>
            <person name="Till H."/>
            <person name="Bargiela R."/>
            <person name="Campoy C."/>
            <person name="Segura M.T."/>
            <person name="Richter M."/>
            <person name="von Bergen M."/>
            <person name="Seifert J."/>
            <person name="Suarez A."/>
        </authorList>
    </citation>
    <scope>NUCLEOTIDE SEQUENCE</scope>
</reference>
<dbReference type="EMBL" id="AJWZ01009856">
    <property type="protein sequence ID" value="EKC50116.1"/>
    <property type="molecule type" value="Genomic_DNA"/>
</dbReference>
<name>K1SSB5_9ZZZZ</name>
<protein>
    <recommendedName>
        <fullName evidence="2">Aminoglycoside phosphotransferase</fullName>
    </recommendedName>
</protein>
<accession>K1SSB5</accession>
<gene>
    <name evidence="1" type="ORF">OBE_14295</name>
</gene>
<dbReference type="SUPFAM" id="SSF56112">
    <property type="entry name" value="Protein kinase-like (PK-like)"/>
    <property type="match status" value="1"/>
</dbReference>
<comment type="caution">
    <text evidence="1">The sequence shown here is derived from an EMBL/GenBank/DDBJ whole genome shotgun (WGS) entry which is preliminary data.</text>
</comment>
<dbReference type="Gene3D" id="3.30.200.20">
    <property type="entry name" value="Phosphorylase Kinase, domain 1"/>
    <property type="match status" value="1"/>
</dbReference>
<dbReference type="AlphaFoldDB" id="K1SSB5"/>
<sequence length="110" mass="12911">MEIQKSNLNEQIIKALINKNYGIEIMEIEKINRGTANIFKIKSNDKVYILKEFSEGRTEESVIKETNIINFLKEKGIDVPVYIKSKQNSFYIKFENRIIILQECIDGYTM</sequence>
<feature type="non-terminal residue" evidence="1">
    <location>
        <position position="110"/>
    </location>
</feature>